<keyword evidence="5" id="KW-1185">Reference proteome</keyword>
<dbReference type="OrthoDB" id="5840532at2759"/>
<reference evidence="4" key="1">
    <citation type="submission" date="2020-02" db="EMBL/GenBank/DDBJ databases">
        <authorList>
            <person name="Palmer J.M."/>
        </authorList>
    </citation>
    <scope>NUCLEOTIDE SEQUENCE</scope>
    <source>
        <strain evidence="4">EPUS1.4</strain>
        <tissue evidence="4">Thallus</tissue>
    </source>
</reference>
<sequence>MQTITTTPHLPPSTSKPWTHYLTLDLILHILHRSVFHPFICFLIPLCLLARHWPVSSRGIVYTFSWACLVTLYHTLAIWNHRLAYGRARTVHLEHEVVLVAGGGGNGLGRLFAEVYAMKGVRGVAVLDTKMPKQGAEREEWEERGIRWFQCDAGRREDVERAKDQIFKEFDTHPTILINCVAAPITPGPIPSLTTPQFTSTLTTNLTSHFNLLSIFLPSILSPSTNSGATIVTTSSILTHLPPIHLAPYSASKAALASLHHTLTAEIRALSLSHKVKAILVEPGQIDTSLFKGVETPSRFLAPVLDTREVVKVVTGLIDAGEGGIVRMPTYAGWVQWFGVLPVALQRVLRWASGIDRALAGVAAGGLGEGRGEEEQLVGKAKSDAKREESSGSDDLVLVE</sequence>
<dbReference type="GO" id="GO:0016616">
    <property type="term" value="F:oxidoreductase activity, acting on the CH-OH group of donors, NAD or NADP as acceptor"/>
    <property type="evidence" value="ECO:0007669"/>
    <property type="project" value="TreeGrafter"/>
</dbReference>
<evidence type="ECO:0000313" key="5">
    <source>
        <dbReference type="Proteomes" id="UP000606974"/>
    </source>
</evidence>
<dbReference type="PANTHER" id="PTHR24322">
    <property type="entry name" value="PKSB"/>
    <property type="match status" value="1"/>
</dbReference>
<evidence type="ECO:0000313" key="4">
    <source>
        <dbReference type="EMBL" id="KAF7512863.1"/>
    </source>
</evidence>
<keyword evidence="2" id="KW-0560">Oxidoreductase</keyword>
<name>A0A8H7E964_9EURO</name>
<dbReference type="PANTHER" id="PTHR24322:SF736">
    <property type="entry name" value="RETINOL DEHYDROGENASE 10"/>
    <property type="match status" value="1"/>
</dbReference>
<dbReference type="InterPro" id="IPR002347">
    <property type="entry name" value="SDR_fam"/>
</dbReference>
<dbReference type="Gene3D" id="3.40.50.720">
    <property type="entry name" value="NAD(P)-binding Rossmann-like Domain"/>
    <property type="match status" value="1"/>
</dbReference>
<feature type="region of interest" description="Disordered" evidence="3">
    <location>
        <begin position="366"/>
        <end position="400"/>
    </location>
</feature>
<comment type="caution">
    <text evidence="4">The sequence shown here is derived from an EMBL/GenBank/DDBJ whole genome shotgun (WGS) entry which is preliminary data.</text>
</comment>
<dbReference type="EMBL" id="JAACFV010000009">
    <property type="protein sequence ID" value="KAF7512863.1"/>
    <property type="molecule type" value="Genomic_DNA"/>
</dbReference>
<dbReference type="Pfam" id="PF00106">
    <property type="entry name" value="adh_short"/>
    <property type="match status" value="1"/>
</dbReference>
<proteinExistence type="inferred from homology"/>
<accession>A0A8H7E964</accession>
<evidence type="ECO:0000256" key="1">
    <source>
        <dbReference type="ARBA" id="ARBA00006484"/>
    </source>
</evidence>
<feature type="compositionally biased region" description="Basic and acidic residues" evidence="3">
    <location>
        <begin position="381"/>
        <end position="390"/>
    </location>
</feature>
<protein>
    <recommendedName>
        <fullName evidence="6">NAD(P)-binding protein</fullName>
    </recommendedName>
</protein>
<evidence type="ECO:0000256" key="2">
    <source>
        <dbReference type="ARBA" id="ARBA00023002"/>
    </source>
</evidence>
<organism evidence="4 5">
    <name type="scientific">Endocarpon pusillum</name>
    <dbReference type="NCBI Taxonomy" id="364733"/>
    <lineage>
        <taxon>Eukaryota</taxon>
        <taxon>Fungi</taxon>
        <taxon>Dikarya</taxon>
        <taxon>Ascomycota</taxon>
        <taxon>Pezizomycotina</taxon>
        <taxon>Eurotiomycetes</taxon>
        <taxon>Chaetothyriomycetidae</taxon>
        <taxon>Verrucariales</taxon>
        <taxon>Verrucariaceae</taxon>
        <taxon>Endocarpon</taxon>
    </lineage>
</organism>
<evidence type="ECO:0008006" key="6">
    <source>
        <dbReference type="Google" id="ProtNLM"/>
    </source>
</evidence>
<dbReference type="AlphaFoldDB" id="A0A8H7E964"/>
<dbReference type="Proteomes" id="UP000606974">
    <property type="component" value="Unassembled WGS sequence"/>
</dbReference>
<dbReference type="PRINTS" id="PR00081">
    <property type="entry name" value="GDHRDH"/>
</dbReference>
<evidence type="ECO:0000256" key="3">
    <source>
        <dbReference type="SAM" id="MobiDB-lite"/>
    </source>
</evidence>
<comment type="similarity">
    <text evidence="1">Belongs to the short-chain dehydrogenases/reductases (SDR) family.</text>
</comment>
<gene>
    <name evidence="4" type="ORF">GJ744_011966</name>
</gene>
<dbReference type="SUPFAM" id="SSF51735">
    <property type="entry name" value="NAD(P)-binding Rossmann-fold domains"/>
    <property type="match status" value="1"/>
</dbReference>
<dbReference type="InterPro" id="IPR036291">
    <property type="entry name" value="NAD(P)-bd_dom_sf"/>
</dbReference>